<protein>
    <submittedName>
        <fullName evidence="7">DUF829-domain-containing protein</fullName>
    </submittedName>
</protein>
<evidence type="ECO:0000256" key="5">
    <source>
        <dbReference type="ARBA" id="ARBA00023242"/>
    </source>
</evidence>
<dbReference type="Proteomes" id="UP000256964">
    <property type="component" value="Unassembled WGS sequence"/>
</dbReference>
<comment type="subcellular location">
    <subcellularLocation>
        <location evidence="6">Nucleus outer membrane</location>
        <topology evidence="6">Single-pass membrane protein</topology>
    </subcellularLocation>
</comment>
<reference evidence="7 8" key="1">
    <citation type="journal article" date="2018" name="Biotechnol. Biofuels">
        <title>Integrative visual omics of the white-rot fungus Polyporus brumalis exposes the biotechnological potential of its oxidative enzymes for delignifying raw plant biomass.</title>
        <authorList>
            <person name="Miyauchi S."/>
            <person name="Rancon A."/>
            <person name="Drula E."/>
            <person name="Hage H."/>
            <person name="Chaduli D."/>
            <person name="Favel A."/>
            <person name="Grisel S."/>
            <person name="Henrissat B."/>
            <person name="Herpoel-Gimbert I."/>
            <person name="Ruiz-Duenas F.J."/>
            <person name="Chevret D."/>
            <person name="Hainaut M."/>
            <person name="Lin J."/>
            <person name="Wang M."/>
            <person name="Pangilinan J."/>
            <person name="Lipzen A."/>
            <person name="Lesage-Meessen L."/>
            <person name="Navarro D."/>
            <person name="Riley R."/>
            <person name="Grigoriev I.V."/>
            <person name="Zhou S."/>
            <person name="Raouche S."/>
            <person name="Rosso M.N."/>
        </authorList>
    </citation>
    <scope>NUCLEOTIDE SEQUENCE [LARGE SCALE GENOMIC DNA]</scope>
    <source>
        <strain evidence="7 8">BRFM 1820</strain>
    </source>
</reference>
<evidence type="ECO:0000313" key="8">
    <source>
        <dbReference type="Proteomes" id="UP000256964"/>
    </source>
</evidence>
<comment type="similarity">
    <text evidence="1">Belongs to the TMEM53 family.</text>
</comment>
<keyword evidence="2" id="KW-0812">Transmembrane</keyword>
<organism evidence="7 8">
    <name type="scientific">Lentinus brumalis</name>
    <dbReference type="NCBI Taxonomy" id="2498619"/>
    <lineage>
        <taxon>Eukaryota</taxon>
        <taxon>Fungi</taxon>
        <taxon>Dikarya</taxon>
        <taxon>Basidiomycota</taxon>
        <taxon>Agaricomycotina</taxon>
        <taxon>Agaricomycetes</taxon>
        <taxon>Polyporales</taxon>
        <taxon>Polyporaceae</taxon>
        <taxon>Lentinus</taxon>
    </lineage>
</organism>
<dbReference type="Gene3D" id="3.40.50.1820">
    <property type="entry name" value="alpha/beta hydrolase"/>
    <property type="match status" value="1"/>
</dbReference>
<evidence type="ECO:0000256" key="1">
    <source>
        <dbReference type="ARBA" id="ARBA00007387"/>
    </source>
</evidence>
<dbReference type="AlphaFoldDB" id="A0A371D630"/>
<dbReference type="EMBL" id="KZ857414">
    <property type="protein sequence ID" value="RDX48004.1"/>
    <property type="molecule type" value="Genomic_DNA"/>
</dbReference>
<keyword evidence="5" id="KW-0539">Nucleus</keyword>
<evidence type="ECO:0000256" key="6">
    <source>
        <dbReference type="ARBA" id="ARBA00034303"/>
    </source>
</evidence>
<name>A0A371D630_9APHY</name>
<dbReference type="InterPro" id="IPR008547">
    <property type="entry name" value="DUF829_TMEM53"/>
</dbReference>
<evidence type="ECO:0000256" key="2">
    <source>
        <dbReference type="ARBA" id="ARBA00022692"/>
    </source>
</evidence>
<dbReference type="OrthoDB" id="77878at2759"/>
<keyword evidence="4" id="KW-0472">Membrane</keyword>
<keyword evidence="8" id="KW-1185">Reference proteome</keyword>
<gene>
    <name evidence="7" type="ORF">OH76DRAFT_1456502</name>
</gene>
<keyword evidence="3" id="KW-1133">Transmembrane helix</keyword>
<accession>A0A371D630</accession>
<dbReference type="PANTHER" id="PTHR12265:SF30">
    <property type="entry name" value="TRANSMEMBRANE PROTEIN 53"/>
    <property type="match status" value="1"/>
</dbReference>
<evidence type="ECO:0000313" key="7">
    <source>
        <dbReference type="EMBL" id="RDX48004.1"/>
    </source>
</evidence>
<evidence type="ECO:0000256" key="3">
    <source>
        <dbReference type="ARBA" id="ARBA00022989"/>
    </source>
</evidence>
<dbReference type="InterPro" id="IPR029058">
    <property type="entry name" value="AB_hydrolase_fold"/>
</dbReference>
<sequence>MNPSTTHSAWSSEVKNADVNVTAVASTNPSPSGDEPSVVIIFGWLGAKMATLRKYADTYQRLFPSSAQVVVAADTLRYWKPEQAVLPALKKVQELKVLSDSNTPGDPPRILLHIMSNGGLMSSVDLATAIRKRNLRAPPGAKCALILDSTPAPPTLVLAIRAFTAGTRSLVKKALLSLTLSVVYFLTWMFRTITRRPEAIAQGMAALNKPDFLPFTSLRTPRLYLYSSGDTIVPAEAVEEHAARARMAGFPVQMVNFGKSGHVSHARDHPEKYWEGVRTFWEEAMKELVETCVGSIQDY</sequence>
<dbReference type="SUPFAM" id="SSF53474">
    <property type="entry name" value="alpha/beta-Hydrolases"/>
    <property type="match status" value="1"/>
</dbReference>
<evidence type="ECO:0000256" key="4">
    <source>
        <dbReference type="ARBA" id="ARBA00023136"/>
    </source>
</evidence>
<dbReference type="PANTHER" id="PTHR12265">
    <property type="entry name" value="TRANSMEMBRANE PROTEIN 53"/>
    <property type="match status" value="1"/>
</dbReference>
<dbReference type="STRING" id="139420.A0A371D630"/>
<dbReference type="GO" id="GO:0005640">
    <property type="term" value="C:nuclear outer membrane"/>
    <property type="evidence" value="ECO:0007669"/>
    <property type="project" value="UniProtKB-SubCell"/>
</dbReference>
<dbReference type="Pfam" id="PF05705">
    <property type="entry name" value="DUF829"/>
    <property type="match status" value="1"/>
</dbReference>
<proteinExistence type="inferred from homology"/>